<dbReference type="OrthoDB" id="2061990at2"/>
<dbReference type="EMBL" id="VJZC01000161">
    <property type="protein sequence ID" value="MPY59757.1"/>
    <property type="molecule type" value="Genomic_DNA"/>
</dbReference>
<dbReference type="AlphaFoldDB" id="A0A5N8XK81"/>
<comment type="caution">
    <text evidence="2">The sequence shown here is derived from an EMBL/GenBank/DDBJ whole genome shotgun (WGS) entry which is preliminary data.</text>
</comment>
<sequence>RQEWGREERAQWAVVDADTDRLMGRVALRSILLDEGTAEVAYWTVVAARGRGVAARATTALSRWALDEIGFHRLELMHAVRNVASCRVATKAGFAVEGTKRSALLHQDGWHDMHLHARVQGD</sequence>
<dbReference type="Gene3D" id="3.40.630.30">
    <property type="match status" value="1"/>
</dbReference>
<evidence type="ECO:0000259" key="1">
    <source>
        <dbReference type="PROSITE" id="PS51186"/>
    </source>
</evidence>
<feature type="non-terminal residue" evidence="2">
    <location>
        <position position="1"/>
    </location>
</feature>
<feature type="domain" description="N-acetyltransferase" evidence="1">
    <location>
        <begin position="1"/>
        <end position="116"/>
    </location>
</feature>
<evidence type="ECO:0000313" key="2">
    <source>
        <dbReference type="EMBL" id="MPY59757.1"/>
    </source>
</evidence>
<organism evidence="2 3">
    <name type="scientific">Streptomyces spongiae</name>
    <dbReference type="NCBI Taxonomy" id="565072"/>
    <lineage>
        <taxon>Bacteria</taxon>
        <taxon>Bacillati</taxon>
        <taxon>Actinomycetota</taxon>
        <taxon>Actinomycetes</taxon>
        <taxon>Kitasatosporales</taxon>
        <taxon>Streptomycetaceae</taxon>
        <taxon>Streptomyces</taxon>
    </lineage>
</organism>
<dbReference type="PANTHER" id="PTHR43441">
    <property type="entry name" value="RIBOSOMAL-PROTEIN-SERINE ACETYLTRANSFERASE"/>
    <property type="match status" value="1"/>
</dbReference>
<dbReference type="GO" id="GO:1990189">
    <property type="term" value="F:protein N-terminal-serine acetyltransferase activity"/>
    <property type="evidence" value="ECO:0007669"/>
    <property type="project" value="TreeGrafter"/>
</dbReference>
<dbReference type="InterPro" id="IPR051908">
    <property type="entry name" value="Ribosomal_N-acetyltransferase"/>
</dbReference>
<keyword evidence="3" id="KW-1185">Reference proteome</keyword>
<accession>A0A5N8XK81</accession>
<keyword evidence="2" id="KW-0808">Transferase</keyword>
<dbReference type="InterPro" id="IPR016181">
    <property type="entry name" value="Acyl_CoA_acyltransferase"/>
</dbReference>
<dbReference type="RefSeq" id="WP_152773223.1">
    <property type="nucleotide sequence ID" value="NZ_VJZC01000161.1"/>
</dbReference>
<name>A0A5N8XK81_9ACTN</name>
<evidence type="ECO:0000313" key="3">
    <source>
        <dbReference type="Proteomes" id="UP000400924"/>
    </source>
</evidence>
<dbReference type="SUPFAM" id="SSF55729">
    <property type="entry name" value="Acyl-CoA N-acyltransferases (Nat)"/>
    <property type="match status" value="1"/>
</dbReference>
<dbReference type="GO" id="GO:0005737">
    <property type="term" value="C:cytoplasm"/>
    <property type="evidence" value="ECO:0007669"/>
    <property type="project" value="TreeGrafter"/>
</dbReference>
<dbReference type="Proteomes" id="UP000400924">
    <property type="component" value="Unassembled WGS sequence"/>
</dbReference>
<dbReference type="Pfam" id="PF13302">
    <property type="entry name" value="Acetyltransf_3"/>
    <property type="match status" value="1"/>
</dbReference>
<dbReference type="PROSITE" id="PS51186">
    <property type="entry name" value="GNAT"/>
    <property type="match status" value="1"/>
</dbReference>
<reference evidence="2 3" key="1">
    <citation type="submission" date="2019-07" db="EMBL/GenBank/DDBJ databases">
        <title>New species of Amycolatopsis and Streptomyces.</title>
        <authorList>
            <person name="Duangmal K."/>
            <person name="Teo W.F.A."/>
            <person name="Lipun K."/>
        </authorList>
    </citation>
    <scope>NUCLEOTIDE SEQUENCE [LARGE SCALE GENOMIC DNA]</scope>
    <source>
        <strain evidence="2 3">NBRC 106415</strain>
    </source>
</reference>
<proteinExistence type="predicted"/>
<gene>
    <name evidence="2" type="ORF">FNH08_22095</name>
</gene>
<dbReference type="PANTHER" id="PTHR43441:SF10">
    <property type="entry name" value="ACETYLTRANSFERASE"/>
    <property type="match status" value="1"/>
</dbReference>
<dbReference type="InterPro" id="IPR000182">
    <property type="entry name" value="GNAT_dom"/>
</dbReference>
<protein>
    <submittedName>
        <fullName evidence="2">GNAT family N-acetyltransferase</fullName>
    </submittedName>
</protein>
<dbReference type="GO" id="GO:0008999">
    <property type="term" value="F:protein-N-terminal-alanine acetyltransferase activity"/>
    <property type="evidence" value="ECO:0007669"/>
    <property type="project" value="TreeGrafter"/>
</dbReference>